<dbReference type="Proteomes" id="UP000827552">
    <property type="component" value="Segment"/>
</dbReference>
<gene>
    <name evidence="1" type="primary">gp_20431</name>
</gene>
<dbReference type="InterPro" id="IPR058050">
    <property type="entry name" value="CARGO2"/>
</dbReference>
<proteinExistence type="predicted"/>
<protein>
    <submittedName>
        <fullName evidence="1">Uncharacterized protein</fullName>
    </submittedName>
</protein>
<dbReference type="GeneID" id="75691750"/>
<sequence>MANYSLVVNSKFQPFSFDRYLQPYQIYGQNYKEIEEQYTDLSTKAGIWDSLANEQTDPHTYKMYKTYANDLENQASQLASEGLNAISRKNMLNMRARYSKEIIPIEQAYNRKSKLAEEQRKLRAANPSIMFDRDFSSISLDDLLDNPELSYTSVSGDDLYKKGKEAAISASSRMMNVSPALQGQYWKIKQGYGADAANKFLLNQSNIPELKDAINRIVSQSGVTKENLSRAIDYTISGIMSGISYNESYQANRGYIDPAERERLALAREQFEWSKDRWENEQLGAELPNGDRVKDVGGGRVRITHPDGKVEIMAAPKSTSVSKGQNKDKKPFSGLQFKMWNNSSATIDFQEGLSNEEWTTKRKGFDTGDEEQISFTDLSNSMQTNLAAKLAEYGLTFDDVEVWRDHDSFSDDHYQIRLKQSESNTSQEPIGFGDL</sequence>
<accession>A0AAE7S0I7</accession>
<organism evidence="1 2">
    <name type="scientific">uncultured phage cr44_1</name>
    <dbReference type="NCBI Taxonomy" id="2986405"/>
    <lineage>
        <taxon>Viruses</taxon>
        <taxon>Duplodnaviria</taxon>
        <taxon>Heunggongvirae</taxon>
        <taxon>Uroviricota</taxon>
        <taxon>Caudoviricetes</taxon>
        <taxon>Crassvirales</taxon>
        <taxon>Steigviridae</taxon>
        <taxon>Asinivirinae</taxon>
        <taxon>Kahnovirus</taxon>
        <taxon>Kahnovirus copri</taxon>
    </lineage>
</organism>
<dbReference type="EMBL" id="MZ130483">
    <property type="protein sequence ID" value="QWM89887.1"/>
    <property type="molecule type" value="Genomic_DNA"/>
</dbReference>
<evidence type="ECO:0000313" key="1">
    <source>
        <dbReference type="EMBL" id="QWM89887.1"/>
    </source>
</evidence>
<keyword evidence="2" id="KW-1185">Reference proteome</keyword>
<evidence type="ECO:0000313" key="2">
    <source>
        <dbReference type="Proteomes" id="UP000827552"/>
    </source>
</evidence>
<dbReference type="Pfam" id="PF25712">
    <property type="entry name" value="crAss_CARGO2"/>
    <property type="match status" value="1"/>
</dbReference>
<name>A0AAE7S0I7_9CAUD</name>
<dbReference type="KEGG" id="vg:75691750"/>
<dbReference type="RefSeq" id="YP_010359459.1">
    <property type="nucleotide sequence ID" value="NC_062773.1"/>
</dbReference>
<reference evidence="1 2" key="1">
    <citation type="submission" date="2021-04" db="EMBL/GenBank/DDBJ databases">
        <authorList>
            <person name="Shkoporov A.N."/>
            <person name="Stockdale S.R."/>
            <person name="Guerin E."/>
            <person name="Ross R.P."/>
            <person name="Hill C."/>
        </authorList>
    </citation>
    <scope>NUCLEOTIDE SEQUENCE [LARGE SCALE GENOMIC DNA]</scope>
    <source>
        <strain evidence="2">cr44_1</strain>
    </source>
</reference>